<dbReference type="EC" id="5.3.1.24" evidence="4 10"/>
<dbReference type="EMBL" id="JACNFK010000034">
    <property type="protein sequence ID" value="MBC8520117.1"/>
    <property type="molecule type" value="Genomic_DNA"/>
</dbReference>
<gene>
    <name evidence="10" type="primary">trpF</name>
    <name evidence="12" type="ORF">H8D24_06905</name>
</gene>
<reference evidence="12 13" key="1">
    <citation type="submission" date="2020-08" db="EMBL/GenBank/DDBJ databases">
        <title>Bridging the membrane lipid divide: bacteria of the FCB group superphylum have the potential to synthesize archaeal ether lipids.</title>
        <authorList>
            <person name="Villanueva L."/>
            <person name="Von Meijenfeldt F.A.B."/>
            <person name="Westbye A.B."/>
            <person name="Yadav S."/>
            <person name="Hopmans E.C."/>
            <person name="Dutilh B.E."/>
            <person name="Sinninghe Damste J.S."/>
        </authorList>
    </citation>
    <scope>NUCLEOTIDE SEQUENCE [LARGE SCALE GENOMIC DNA]</scope>
    <source>
        <strain evidence="12">NIOZ-UU100</strain>
    </source>
</reference>
<evidence type="ECO:0000256" key="4">
    <source>
        <dbReference type="ARBA" id="ARBA00012572"/>
    </source>
</evidence>
<evidence type="ECO:0000256" key="3">
    <source>
        <dbReference type="ARBA" id="ARBA00007571"/>
    </source>
</evidence>
<evidence type="ECO:0000256" key="7">
    <source>
        <dbReference type="ARBA" id="ARBA00022822"/>
    </source>
</evidence>
<dbReference type="NCBIfam" id="NF002298">
    <property type="entry name" value="PRK01222.1-4"/>
    <property type="match status" value="1"/>
</dbReference>
<dbReference type="CDD" id="cd00405">
    <property type="entry name" value="PRAI"/>
    <property type="match status" value="1"/>
</dbReference>
<dbReference type="GO" id="GO:0004640">
    <property type="term" value="F:phosphoribosylanthranilate isomerase activity"/>
    <property type="evidence" value="ECO:0007669"/>
    <property type="project" value="UniProtKB-UniRule"/>
</dbReference>
<dbReference type="InterPro" id="IPR001240">
    <property type="entry name" value="PRAI_dom"/>
</dbReference>
<dbReference type="SUPFAM" id="SSF51366">
    <property type="entry name" value="Ribulose-phoshate binding barrel"/>
    <property type="match status" value="1"/>
</dbReference>
<dbReference type="NCBIfam" id="NF002299">
    <property type="entry name" value="PRK01222.1-6"/>
    <property type="match status" value="1"/>
</dbReference>
<dbReference type="Gene3D" id="3.20.20.70">
    <property type="entry name" value="Aldolase class I"/>
    <property type="match status" value="1"/>
</dbReference>
<keyword evidence="7 10" id="KW-0822">Tryptophan biosynthesis</keyword>
<dbReference type="PANTHER" id="PTHR42894">
    <property type="entry name" value="N-(5'-PHOSPHORIBOSYL)ANTHRANILATE ISOMERASE"/>
    <property type="match status" value="1"/>
</dbReference>
<evidence type="ECO:0000256" key="5">
    <source>
        <dbReference type="ARBA" id="ARBA00022272"/>
    </source>
</evidence>
<accession>A0A8J6PBR6</accession>
<dbReference type="FunFam" id="3.20.20.70:FF:000075">
    <property type="entry name" value="Tryptophan biosynthesis protein TRP1"/>
    <property type="match status" value="1"/>
</dbReference>
<proteinExistence type="inferred from homology"/>
<evidence type="ECO:0000256" key="10">
    <source>
        <dbReference type="HAMAP-Rule" id="MF_00135"/>
    </source>
</evidence>
<dbReference type="GO" id="GO:0000162">
    <property type="term" value="P:L-tryptophan biosynthetic process"/>
    <property type="evidence" value="ECO:0007669"/>
    <property type="project" value="UniProtKB-UniRule"/>
</dbReference>
<evidence type="ECO:0000256" key="8">
    <source>
        <dbReference type="ARBA" id="ARBA00023141"/>
    </source>
</evidence>
<evidence type="ECO:0000259" key="11">
    <source>
        <dbReference type="Pfam" id="PF00697"/>
    </source>
</evidence>
<organism evidence="12 13">
    <name type="scientific">Candidatus Thiopontia autotrophica</name>
    <dbReference type="NCBI Taxonomy" id="2841688"/>
    <lineage>
        <taxon>Bacteria</taxon>
        <taxon>Pseudomonadati</taxon>
        <taxon>Pseudomonadota</taxon>
        <taxon>Gammaproteobacteria</taxon>
        <taxon>Candidatus Thiopontia</taxon>
    </lineage>
</organism>
<keyword evidence="8 10" id="KW-0057">Aromatic amino acid biosynthesis</keyword>
<dbReference type="InterPro" id="IPR013785">
    <property type="entry name" value="Aldolase_TIM"/>
</dbReference>
<dbReference type="Pfam" id="PF00697">
    <property type="entry name" value="PRAI"/>
    <property type="match status" value="1"/>
</dbReference>
<feature type="domain" description="N-(5'phosphoribosyl) anthranilate isomerase (PRAI)" evidence="11">
    <location>
        <begin position="5"/>
        <end position="201"/>
    </location>
</feature>
<comment type="catalytic activity">
    <reaction evidence="1 10">
        <text>N-(5-phospho-beta-D-ribosyl)anthranilate = 1-(2-carboxyphenylamino)-1-deoxy-D-ribulose 5-phosphate</text>
        <dbReference type="Rhea" id="RHEA:21540"/>
        <dbReference type="ChEBI" id="CHEBI:18277"/>
        <dbReference type="ChEBI" id="CHEBI:58613"/>
        <dbReference type="EC" id="5.3.1.24"/>
    </reaction>
</comment>
<protein>
    <recommendedName>
        <fullName evidence="5 10">N-(5'-phosphoribosyl)anthranilate isomerase</fullName>
        <shortName evidence="10">PRAI</shortName>
        <ecNumber evidence="4 10">5.3.1.24</ecNumber>
    </recommendedName>
</protein>
<sequence length="207" mass="22637">MQTRLKICGITSKEDAIYAAESGADAIGLVFYEPSPRAVTVEQAAEIIGALPPFVTTVGLFVDAEAGFVNEVLSKVSLDLLQFHGDESPAYCDSFSRPYMKAIRMREDVDLQQEAARYATARALLVDAYQPGVPGGTGETFDWERIPSGMDKPLVLAGGLNADNVESAIRQVRPWAVDVSGGVEREKGVKDHLKVYRFIDNVRRVKD</sequence>
<keyword evidence="9 10" id="KW-0413">Isomerase</keyword>
<comment type="similarity">
    <text evidence="3 10">Belongs to the TrpF family.</text>
</comment>
<evidence type="ECO:0000313" key="13">
    <source>
        <dbReference type="Proteomes" id="UP000654401"/>
    </source>
</evidence>
<name>A0A8J6PBR6_9GAMM</name>
<keyword evidence="6 10" id="KW-0028">Amino-acid biosynthesis</keyword>
<comment type="caution">
    <text evidence="12">The sequence shown here is derived from an EMBL/GenBank/DDBJ whole genome shotgun (WGS) entry which is preliminary data.</text>
</comment>
<dbReference type="Proteomes" id="UP000654401">
    <property type="component" value="Unassembled WGS sequence"/>
</dbReference>
<evidence type="ECO:0000256" key="1">
    <source>
        <dbReference type="ARBA" id="ARBA00001164"/>
    </source>
</evidence>
<evidence type="ECO:0000256" key="2">
    <source>
        <dbReference type="ARBA" id="ARBA00004664"/>
    </source>
</evidence>
<dbReference type="PANTHER" id="PTHR42894:SF1">
    <property type="entry name" value="N-(5'-PHOSPHORIBOSYL)ANTHRANILATE ISOMERASE"/>
    <property type="match status" value="1"/>
</dbReference>
<comment type="pathway">
    <text evidence="2 10">Amino-acid biosynthesis; L-tryptophan biosynthesis; L-tryptophan from chorismate: step 3/5.</text>
</comment>
<dbReference type="AlphaFoldDB" id="A0A8J6PBR6"/>
<dbReference type="HAMAP" id="MF_00135">
    <property type="entry name" value="PRAI"/>
    <property type="match status" value="1"/>
</dbReference>
<dbReference type="UniPathway" id="UPA00035">
    <property type="reaction ID" value="UER00042"/>
</dbReference>
<dbReference type="InterPro" id="IPR044643">
    <property type="entry name" value="TrpF_fam"/>
</dbReference>
<evidence type="ECO:0000313" key="12">
    <source>
        <dbReference type="EMBL" id="MBC8520117.1"/>
    </source>
</evidence>
<evidence type="ECO:0000256" key="9">
    <source>
        <dbReference type="ARBA" id="ARBA00023235"/>
    </source>
</evidence>
<evidence type="ECO:0000256" key="6">
    <source>
        <dbReference type="ARBA" id="ARBA00022605"/>
    </source>
</evidence>
<dbReference type="InterPro" id="IPR011060">
    <property type="entry name" value="RibuloseP-bd_barrel"/>
</dbReference>